<dbReference type="InParanoid" id="A0A540VJL0"/>
<evidence type="ECO:0000313" key="2">
    <source>
        <dbReference type="EMBL" id="TQE96944.1"/>
    </source>
</evidence>
<dbReference type="CDD" id="cd02440">
    <property type="entry name" value="AdoMet_MTases"/>
    <property type="match status" value="1"/>
</dbReference>
<dbReference type="InterPro" id="IPR041698">
    <property type="entry name" value="Methyltransf_25"/>
</dbReference>
<feature type="domain" description="Methyltransferase" evidence="1">
    <location>
        <begin position="100"/>
        <end position="194"/>
    </location>
</feature>
<dbReference type="Proteomes" id="UP000317371">
    <property type="component" value="Unassembled WGS sequence"/>
</dbReference>
<dbReference type="Pfam" id="PF13649">
    <property type="entry name" value="Methyltransf_25"/>
    <property type="match status" value="1"/>
</dbReference>
<dbReference type="OrthoDB" id="5522265at2"/>
<evidence type="ECO:0000313" key="3">
    <source>
        <dbReference type="Proteomes" id="UP000317371"/>
    </source>
</evidence>
<dbReference type="Gene3D" id="3.40.50.150">
    <property type="entry name" value="Vaccinia Virus protein VP39"/>
    <property type="match status" value="1"/>
</dbReference>
<reference evidence="2 3" key="1">
    <citation type="submission" date="2019-06" db="EMBL/GenBank/DDBJ databases">
        <title>Genome sequence of Litorilinea aerophila BAA-2444.</title>
        <authorList>
            <person name="Maclea K.S."/>
            <person name="Maurais E.G."/>
            <person name="Iannazzi L.C."/>
        </authorList>
    </citation>
    <scope>NUCLEOTIDE SEQUENCE [LARGE SCALE GENOMIC DNA]</scope>
    <source>
        <strain evidence="2 3">ATCC BAA-2444</strain>
    </source>
</reference>
<evidence type="ECO:0000259" key="1">
    <source>
        <dbReference type="Pfam" id="PF13649"/>
    </source>
</evidence>
<dbReference type="InterPro" id="IPR029063">
    <property type="entry name" value="SAM-dependent_MTases_sf"/>
</dbReference>
<dbReference type="SUPFAM" id="SSF53335">
    <property type="entry name" value="S-adenosyl-L-methionine-dependent methyltransferases"/>
    <property type="match status" value="1"/>
</dbReference>
<dbReference type="GO" id="GO:0008168">
    <property type="term" value="F:methyltransferase activity"/>
    <property type="evidence" value="ECO:0007669"/>
    <property type="project" value="UniProtKB-KW"/>
</dbReference>
<dbReference type="GO" id="GO:0032259">
    <property type="term" value="P:methylation"/>
    <property type="evidence" value="ECO:0007669"/>
    <property type="project" value="UniProtKB-KW"/>
</dbReference>
<keyword evidence="2" id="KW-0808">Transferase</keyword>
<protein>
    <submittedName>
        <fullName evidence="2">Class I SAM-dependent methyltransferase</fullName>
    </submittedName>
</protein>
<gene>
    <name evidence="2" type="ORF">FKZ61_04705</name>
</gene>
<dbReference type="EMBL" id="VIGC01000005">
    <property type="protein sequence ID" value="TQE96944.1"/>
    <property type="molecule type" value="Genomic_DNA"/>
</dbReference>
<keyword evidence="3" id="KW-1185">Reference proteome</keyword>
<dbReference type="PANTHER" id="PTHR44068:SF11">
    <property type="entry name" value="GERANYL DIPHOSPHATE 2-C-METHYLTRANSFERASE"/>
    <property type="match status" value="1"/>
</dbReference>
<keyword evidence="2" id="KW-0489">Methyltransferase</keyword>
<dbReference type="RefSeq" id="WP_141608929.1">
    <property type="nucleotide sequence ID" value="NZ_VIGC02000005.1"/>
</dbReference>
<dbReference type="PANTHER" id="PTHR44068">
    <property type="entry name" value="ZGC:194242"/>
    <property type="match status" value="1"/>
</dbReference>
<sequence>MTDAPARYYGGAPSSTVMDDIISRKIARALWKIYRRPERPSPWTQGGNLPWNDLAFSERMLREHLDESHGAASRVTAERMRQIDWLWQALGLQPGMHLCDVTCGPGLYAVELARRGCRVTGYDFSPAAIAYARELAEREGVADRCTFVEQDVRQVAWPAQHFDAALFLYGQLAVFPREEARHLLAQIAHSLKPGASLCVELLNQERVDKTDSNWWFTDNTGLWGDGPFLHLGERFWDAQAELSMERYYILHLESGELNEIHLCDQTYAVETMVAMMQQAGFDHVRYYLDWAGLPLYDAEEWIVYVATVGG</sequence>
<organism evidence="2 3">
    <name type="scientific">Litorilinea aerophila</name>
    <dbReference type="NCBI Taxonomy" id="1204385"/>
    <lineage>
        <taxon>Bacteria</taxon>
        <taxon>Bacillati</taxon>
        <taxon>Chloroflexota</taxon>
        <taxon>Caldilineae</taxon>
        <taxon>Caldilineales</taxon>
        <taxon>Caldilineaceae</taxon>
        <taxon>Litorilinea</taxon>
    </lineage>
</organism>
<proteinExistence type="predicted"/>
<name>A0A540VJL0_9CHLR</name>
<dbReference type="AlphaFoldDB" id="A0A540VJL0"/>
<dbReference type="InterPro" id="IPR050447">
    <property type="entry name" value="Erg6_SMT_methyltransf"/>
</dbReference>
<comment type="caution">
    <text evidence="2">The sequence shown here is derived from an EMBL/GenBank/DDBJ whole genome shotgun (WGS) entry which is preliminary data.</text>
</comment>
<accession>A0A540VJL0</accession>